<keyword evidence="2" id="KW-0238">DNA-binding</keyword>
<keyword evidence="1 3" id="KW-0597">Phosphoprotein</keyword>
<feature type="domain" description="HTH luxR-type" evidence="4">
    <location>
        <begin position="141"/>
        <end position="206"/>
    </location>
</feature>
<dbReference type="InterPro" id="IPR000792">
    <property type="entry name" value="Tscrpt_reg_LuxR_C"/>
</dbReference>
<evidence type="ECO:0000256" key="3">
    <source>
        <dbReference type="PROSITE-ProRule" id="PRU00169"/>
    </source>
</evidence>
<dbReference type="PROSITE" id="PS50110">
    <property type="entry name" value="RESPONSE_REGULATORY"/>
    <property type="match status" value="1"/>
</dbReference>
<dbReference type="InterPro" id="IPR058245">
    <property type="entry name" value="NreC/VraR/RcsB-like_REC"/>
</dbReference>
<protein>
    <submittedName>
        <fullName evidence="6">Response regulator</fullName>
    </submittedName>
</protein>
<dbReference type="Proteomes" id="UP001589532">
    <property type="component" value="Unassembled WGS sequence"/>
</dbReference>
<evidence type="ECO:0000259" key="5">
    <source>
        <dbReference type="PROSITE" id="PS50110"/>
    </source>
</evidence>
<keyword evidence="7" id="KW-1185">Reference proteome</keyword>
<proteinExistence type="predicted"/>
<dbReference type="InterPro" id="IPR001789">
    <property type="entry name" value="Sig_transdc_resp-reg_receiver"/>
</dbReference>
<dbReference type="SMART" id="SM00448">
    <property type="entry name" value="REC"/>
    <property type="match status" value="1"/>
</dbReference>
<dbReference type="SUPFAM" id="SSF46894">
    <property type="entry name" value="C-terminal effector domain of the bipartite response regulators"/>
    <property type="match status" value="1"/>
</dbReference>
<comment type="caution">
    <text evidence="6">The sequence shown here is derived from an EMBL/GenBank/DDBJ whole genome shotgun (WGS) entry which is preliminary data.</text>
</comment>
<gene>
    <name evidence="6" type="ORF">ACFFSA_23485</name>
</gene>
<dbReference type="EMBL" id="JBHMBW010000020">
    <property type="protein sequence ID" value="MFB9626057.1"/>
    <property type="molecule type" value="Genomic_DNA"/>
</dbReference>
<dbReference type="SUPFAM" id="SSF52172">
    <property type="entry name" value="CheY-like"/>
    <property type="match status" value="1"/>
</dbReference>
<dbReference type="InterPro" id="IPR016032">
    <property type="entry name" value="Sig_transdc_resp-reg_C-effctor"/>
</dbReference>
<dbReference type="Pfam" id="PF00072">
    <property type="entry name" value="Response_reg"/>
    <property type="match status" value="1"/>
</dbReference>
<dbReference type="PANTHER" id="PTHR43214">
    <property type="entry name" value="TWO-COMPONENT RESPONSE REGULATOR"/>
    <property type="match status" value="1"/>
</dbReference>
<dbReference type="RefSeq" id="WP_344989048.1">
    <property type="nucleotide sequence ID" value="NZ_BAAAXV010000005.1"/>
</dbReference>
<dbReference type="PRINTS" id="PR00038">
    <property type="entry name" value="HTHLUXR"/>
</dbReference>
<evidence type="ECO:0000313" key="6">
    <source>
        <dbReference type="EMBL" id="MFB9626057.1"/>
    </source>
</evidence>
<reference evidence="6 7" key="1">
    <citation type="submission" date="2024-09" db="EMBL/GenBank/DDBJ databases">
        <authorList>
            <person name="Sun Q."/>
            <person name="Mori K."/>
        </authorList>
    </citation>
    <scope>NUCLEOTIDE SEQUENCE [LARGE SCALE GENOMIC DNA]</scope>
    <source>
        <strain evidence="6 7">JCM 3143</strain>
    </source>
</reference>
<evidence type="ECO:0000256" key="1">
    <source>
        <dbReference type="ARBA" id="ARBA00022553"/>
    </source>
</evidence>
<organism evidence="6 7">
    <name type="scientific">Nonomuraea helvata</name>
    <dbReference type="NCBI Taxonomy" id="37484"/>
    <lineage>
        <taxon>Bacteria</taxon>
        <taxon>Bacillati</taxon>
        <taxon>Actinomycetota</taxon>
        <taxon>Actinomycetes</taxon>
        <taxon>Streptosporangiales</taxon>
        <taxon>Streptosporangiaceae</taxon>
        <taxon>Nonomuraea</taxon>
    </lineage>
</organism>
<sequence length="222" mass="24130">MSTPTTVGIVDDHTLFREGLREILETCEDLRVIGEAGDSGGAVALVREERPDVVMLDIEIPGDDVLDTVDKIRTSSPDTKIIVLSMYDGPQLLRRLLSAGIRGYLLKSVHSEEVISAIRSVVNDPERLVLAVSRDSMAQIHAPAQNILTDKERQVLELAAQALSNLQIARHLGLTEATVKRHLRNVFVKLGAVSRIDAVNRAVAASLISIRQDPGAMPKGFG</sequence>
<dbReference type="PROSITE" id="PS50043">
    <property type="entry name" value="HTH_LUXR_2"/>
    <property type="match status" value="1"/>
</dbReference>
<evidence type="ECO:0000313" key="7">
    <source>
        <dbReference type="Proteomes" id="UP001589532"/>
    </source>
</evidence>
<evidence type="ECO:0000256" key="2">
    <source>
        <dbReference type="ARBA" id="ARBA00023125"/>
    </source>
</evidence>
<dbReference type="CDD" id="cd17535">
    <property type="entry name" value="REC_NarL-like"/>
    <property type="match status" value="1"/>
</dbReference>
<feature type="domain" description="Response regulatory" evidence="5">
    <location>
        <begin position="6"/>
        <end position="122"/>
    </location>
</feature>
<name>A0ABV5S300_9ACTN</name>
<dbReference type="CDD" id="cd06170">
    <property type="entry name" value="LuxR_C_like"/>
    <property type="match status" value="1"/>
</dbReference>
<dbReference type="InterPro" id="IPR039420">
    <property type="entry name" value="WalR-like"/>
</dbReference>
<dbReference type="Pfam" id="PF00196">
    <property type="entry name" value="GerE"/>
    <property type="match status" value="1"/>
</dbReference>
<dbReference type="InterPro" id="IPR011006">
    <property type="entry name" value="CheY-like_superfamily"/>
</dbReference>
<dbReference type="PANTHER" id="PTHR43214:SF42">
    <property type="entry name" value="TRANSCRIPTIONAL REGULATORY PROTEIN DESR"/>
    <property type="match status" value="1"/>
</dbReference>
<evidence type="ECO:0000259" key="4">
    <source>
        <dbReference type="PROSITE" id="PS50043"/>
    </source>
</evidence>
<dbReference type="SMART" id="SM00421">
    <property type="entry name" value="HTH_LUXR"/>
    <property type="match status" value="1"/>
</dbReference>
<feature type="modified residue" description="4-aspartylphosphate" evidence="3">
    <location>
        <position position="57"/>
    </location>
</feature>
<accession>A0ABV5S300</accession>
<dbReference type="Gene3D" id="3.40.50.2300">
    <property type="match status" value="1"/>
</dbReference>